<keyword evidence="1" id="KW-0812">Transmembrane</keyword>
<feature type="transmembrane region" description="Helical" evidence="1">
    <location>
        <begin position="12"/>
        <end position="30"/>
    </location>
</feature>
<dbReference type="Proteomes" id="UP000471560">
    <property type="component" value="Unassembled WGS sequence"/>
</dbReference>
<dbReference type="AlphaFoldDB" id="A0A6P0B1G6"/>
<dbReference type="RefSeq" id="WP_164575547.1">
    <property type="nucleotide sequence ID" value="NZ_WUEZ01000002.1"/>
</dbReference>
<reference evidence="2 3" key="1">
    <citation type="submission" date="2019-12" db="EMBL/GenBank/DDBJ databases">
        <title>Rhizobium genotypes associated with high levels of biological nitrogen fixation by grain legumes in a temperate-maritime cropping system.</title>
        <authorList>
            <person name="Maluk M."/>
            <person name="Francesc Ferrando Molina F."/>
            <person name="Lopez Del Egido L."/>
            <person name="Lafos M."/>
            <person name="Langarica-Fuentes A."/>
            <person name="Gebre Yohannes G."/>
            <person name="Young M.W."/>
            <person name="Martin P."/>
            <person name="Gantlett R."/>
            <person name="Kenicer G."/>
            <person name="Hawes C."/>
            <person name="Begg G.S."/>
            <person name="Quilliam R.S."/>
            <person name="Squire G.R."/>
            <person name="Poole P.S."/>
            <person name="Young P.W."/>
            <person name="Iannetta P.M."/>
            <person name="James E.K."/>
        </authorList>
    </citation>
    <scope>NUCLEOTIDE SEQUENCE [LARGE SCALE GENOMIC DNA]</scope>
    <source>
        <strain evidence="2 3">JHI1096</strain>
    </source>
</reference>
<keyword evidence="1" id="KW-1133">Transmembrane helix</keyword>
<gene>
    <name evidence="2" type="ORF">GR204_02585</name>
</gene>
<name>A0A6P0B1G6_RHILE</name>
<evidence type="ECO:0000313" key="3">
    <source>
        <dbReference type="Proteomes" id="UP000471560"/>
    </source>
</evidence>
<keyword evidence="1" id="KW-0472">Membrane</keyword>
<evidence type="ECO:0008006" key="4">
    <source>
        <dbReference type="Google" id="ProtNLM"/>
    </source>
</evidence>
<dbReference type="EMBL" id="WUEZ01000002">
    <property type="protein sequence ID" value="NEI32901.1"/>
    <property type="molecule type" value="Genomic_DNA"/>
</dbReference>
<evidence type="ECO:0000313" key="2">
    <source>
        <dbReference type="EMBL" id="NEI32901.1"/>
    </source>
</evidence>
<accession>A0A6P0B1G6</accession>
<feature type="transmembrane region" description="Helical" evidence="1">
    <location>
        <begin position="73"/>
        <end position="96"/>
    </location>
</feature>
<protein>
    <recommendedName>
        <fullName evidence="4">Integral membrane protein</fullName>
    </recommendedName>
</protein>
<comment type="caution">
    <text evidence="2">The sequence shown here is derived from an EMBL/GenBank/DDBJ whole genome shotgun (WGS) entry which is preliminary data.</text>
</comment>
<sequence>MFSAEKYLDAGGVVGGTIILLLVLLCLIIQEVREIIFYKRNNLNFDLDSNIGGKMYKGDSTDDKDLVTNKSRVCYGAPFMISVVAIQLIACVAIILSK</sequence>
<organism evidence="2 3">
    <name type="scientific">Rhizobium leguminosarum</name>
    <dbReference type="NCBI Taxonomy" id="384"/>
    <lineage>
        <taxon>Bacteria</taxon>
        <taxon>Pseudomonadati</taxon>
        <taxon>Pseudomonadota</taxon>
        <taxon>Alphaproteobacteria</taxon>
        <taxon>Hyphomicrobiales</taxon>
        <taxon>Rhizobiaceae</taxon>
        <taxon>Rhizobium/Agrobacterium group</taxon>
        <taxon>Rhizobium</taxon>
    </lineage>
</organism>
<proteinExistence type="predicted"/>
<evidence type="ECO:0000256" key="1">
    <source>
        <dbReference type="SAM" id="Phobius"/>
    </source>
</evidence>